<dbReference type="PANTHER" id="PTHR46209:SF3">
    <property type="entry name" value="PX DOMAIN-CONTAINING PROTEIN"/>
    <property type="match status" value="1"/>
</dbReference>
<keyword evidence="12" id="KW-1185">Reference proteome</keyword>
<keyword evidence="5" id="KW-0963">Cytoplasm</keyword>
<comment type="similarity">
    <text evidence="3">Belongs to the sorting nexin family.</text>
</comment>
<comment type="subcellular location">
    <subcellularLocation>
        <location evidence="2">Cytoplasm</location>
    </subcellularLocation>
    <subcellularLocation>
        <location evidence="10">Endomembrane system</location>
        <topology evidence="10">Peripheral membrane protein</topology>
        <orientation evidence="10">Cytoplasmic side</orientation>
    </subcellularLocation>
    <subcellularLocation>
        <location evidence="1">Endosome</location>
    </subcellularLocation>
</comment>
<keyword evidence="6" id="KW-0967">Endosome</keyword>
<evidence type="ECO:0000256" key="3">
    <source>
        <dbReference type="ARBA" id="ARBA00010883"/>
    </source>
</evidence>
<dbReference type="SUPFAM" id="SSF64268">
    <property type="entry name" value="PX domain"/>
    <property type="match status" value="1"/>
</dbReference>
<gene>
    <name evidence="13" type="primary">LOC106467571</name>
</gene>
<feature type="domain" description="PX" evidence="11">
    <location>
        <begin position="21"/>
        <end position="138"/>
    </location>
</feature>
<dbReference type="Proteomes" id="UP000694941">
    <property type="component" value="Unplaced"/>
</dbReference>
<evidence type="ECO:0000256" key="2">
    <source>
        <dbReference type="ARBA" id="ARBA00004496"/>
    </source>
</evidence>
<keyword evidence="4" id="KW-0813">Transport</keyword>
<keyword evidence="9" id="KW-0472">Membrane</keyword>
<dbReference type="PROSITE" id="PS50195">
    <property type="entry name" value="PX"/>
    <property type="match status" value="1"/>
</dbReference>
<name>A0ABM1T8G8_LIMPO</name>
<evidence type="ECO:0000256" key="10">
    <source>
        <dbReference type="ARBA" id="ARBA00029433"/>
    </source>
</evidence>
<evidence type="ECO:0000256" key="8">
    <source>
        <dbReference type="ARBA" id="ARBA00023121"/>
    </source>
</evidence>
<reference evidence="13" key="1">
    <citation type="submission" date="2025-08" db="UniProtKB">
        <authorList>
            <consortium name="RefSeq"/>
        </authorList>
    </citation>
    <scope>IDENTIFICATION</scope>
    <source>
        <tissue evidence="13">Muscle</tissue>
    </source>
</reference>
<proteinExistence type="inferred from homology"/>
<evidence type="ECO:0000256" key="5">
    <source>
        <dbReference type="ARBA" id="ARBA00022490"/>
    </source>
</evidence>
<organism evidence="12 13">
    <name type="scientific">Limulus polyphemus</name>
    <name type="common">Atlantic horseshoe crab</name>
    <dbReference type="NCBI Taxonomy" id="6850"/>
    <lineage>
        <taxon>Eukaryota</taxon>
        <taxon>Metazoa</taxon>
        <taxon>Ecdysozoa</taxon>
        <taxon>Arthropoda</taxon>
        <taxon>Chelicerata</taxon>
        <taxon>Merostomata</taxon>
        <taxon>Xiphosura</taxon>
        <taxon>Limulidae</taxon>
        <taxon>Limulus</taxon>
    </lineage>
</organism>
<evidence type="ECO:0000256" key="7">
    <source>
        <dbReference type="ARBA" id="ARBA00022927"/>
    </source>
</evidence>
<keyword evidence="8" id="KW-0446">Lipid-binding</keyword>
<dbReference type="PANTHER" id="PTHR46209">
    <property type="entry name" value="PX DOMAIN-CONTAINING PROTEIN"/>
    <property type="match status" value="1"/>
</dbReference>
<dbReference type="InterPro" id="IPR043544">
    <property type="entry name" value="SNX10/11"/>
</dbReference>
<dbReference type="Pfam" id="PF00787">
    <property type="entry name" value="PX"/>
    <property type="match status" value="1"/>
</dbReference>
<evidence type="ECO:0000256" key="4">
    <source>
        <dbReference type="ARBA" id="ARBA00022448"/>
    </source>
</evidence>
<evidence type="ECO:0000259" key="11">
    <source>
        <dbReference type="PROSITE" id="PS50195"/>
    </source>
</evidence>
<dbReference type="Gene3D" id="3.30.1520.10">
    <property type="entry name" value="Phox-like domain"/>
    <property type="match status" value="1"/>
</dbReference>
<dbReference type="InterPro" id="IPR036871">
    <property type="entry name" value="PX_dom_sf"/>
</dbReference>
<evidence type="ECO:0000313" key="12">
    <source>
        <dbReference type="Proteomes" id="UP000694941"/>
    </source>
</evidence>
<keyword evidence="7" id="KW-0653">Protein transport</keyword>
<evidence type="ECO:0000256" key="1">
    <source>
        <dbReference type="ARBA" id="ARBA00004177"/>
    </source>
</evidence>
<accession>A0ABM1T8G8</accession>
<protein>
    <submittedName>
        <fullName evidence="13">Sorting nexin-4-like</fullName>
    </submittedName>
</protein>
<evidence type="ECO:0000256" key="6">
    <source>
        <dbReference type="ARBA" id="ARBA00022753"/>
    </source>
</evidence>
<sequence length="317" mass="35451">MVLGVNSVSSNAENDDDSQIFLYVSVKSPITHQTWEDGQYTTYAVNIQTNNVIFSSPVSSVRRRYSEFAWLRKMLKIHHPSVDPPSLPPKTLFVDRFCPSFIEERRSGLEKFLDKVLTIPIYLSNKCIHLFLQSTLTMKDIEILVSDRAIKLSKENLSEADSVKASVKSLDDTCLSDYSSECTEPDYSEYDVVDFSSPLGSPLCIREECNQTSVTHSHVTLGSRITICTPSLVVPDSSDSDYDFFPSQQACSVPDISINRFLLPGMMRPLHSNMSEPCLTETAVKFPTTSCLSSRSLSRSLPKKRVSFSDNVTIATV</sequence>
<dbReference type="SMART" id="SM00312">
    <property type="entry name" value="PX"/>
    <property type="match status" value="1"/>
</dbReference>
<dbReference type="RefSeq" id="XP_022252174.1">
    <property type="nucleotide sequence ID" value="XM_022396466.1"/>
</dbReference>
<dbReference type="InterPro" id="IPR001683">
    <property type="entry name" value="PX_dom"/>
</dbReference>
<evidence type="ECO:0000256" key="9">
    <source>
        <dbReference type="ARBA" id="ARBA00023136"/>
    </source>
</evidence>
<dbReference type="GeneID" id="106467571"/>
<evidence type="ECO:0000313" key="13">
    <source>
        <dbReference type="RefSeq" id="XP_022252174.1"/>
    </source>
</evidence>